<evidence type="ECO:0000256" key="13">
    <source>
        <dbReference type="SAM" id="MobiDB-lite"/>
    </source>
</evidence>
<feature type="active site" description="Charge relay system; for autoendoproteolytic cleavage activity" evidence="12">
    <location>
        <position position="99"/>
    </location>
</feature>
<keyword evidence="2 12" id="KW-1003">Cell membrane</keyword>
<comment type="subcellular location">
    <subcellularLocation>
        <location evidence="12">Cell membrane</location>
        <topology evidence="12">Peripheral membrane protein</topology>
    </subcellularLocation>
</comment>
<feature type="active site" description="Schiff-base intermediate with substrate; via pyruvic acid; for decarboxylase activity" evidence="12">
    <location>
        <position position="259"/>
    </location>
</feature>
<proteinExistence type="inferred from homology"/>
<comment type="subunit">
    <text evidence="12">Heterodimer of a large membrane-associated beta subunit and a small pyruvoyl-containing alpha subunit.</text>
</comment>
<evidence type="ECO:0000313" key="15">
    <source>
        <dbReference type="Proteomes" id="UP000054729"/>
    </source>
</evidence>
<evidence type="ECO:0000256" key="9">
    <source>
        <dbReference type="ARBA" id="ARBA00023239"/>
    </source>
</evidence>
<evidence type="ECO:0000256" key="11">
    <source>
        <dbReference type="ARBA" id="ARBA00023317"/>
    </source>
</evidence>
<evidence type="ECO:0000256" key="2">
    <source>
        <dbReference type="ARBA" id="ARBA00022475"/>
    </source>
</evidence>
<evidence type="ECO:0000256" key="12">
    <source>
        <dbReference type="HAMAP-Rule" id="MF_00662"/>
    </source>
</evidence>
<dbReference type="EMBL" id="LNZB01000051">
    <property type="protein sequence ID" value="KTD76461.1"/>
    <property type="molecule type" value="Genomic_DNA"/>
</dbReference>
<feature type="chain" id="PRO_5023251508" description="Phosphatidylserine decarboxylase alpha chain" evidence="12">
    <location>
        <begin position="259"/>
        <end position="325"/>
    </location>
</feature>
<evidence type="ECO:0000256" key="3">
    <source>
        <dbReference type="ARBA" id="ARBA00022516"/>
    </source>
</evidence>
<keyword evidence="6 12" id="KW-0472">Membrane</keyword>
<evidence type="ECO:0000256" key="10">
    <source>
        <dbReference type="ARBA" id="ARBA00023264"/>
    </source>
</evidence>
<keyword evidence="10 12" id="KW-1208">Phospholipid metabolism</keyword>
<comment type="pathway">
    <text evidence="1">Lipid metabolism.</text>
</comment>
<keyword evidence="3 12" id="KW-0444">Lipid biosynthesis</keyword>
<feature type="chain" id="PRO_5023251507" description="Phosphatidylserine decarboxylase beta chain" evidence="12">
    <location>
        <begin position="1"/>
        <end position="258"/>
    </location>
</feature>
<feature type="active site" description="Charge relay system; for autoendoproteolytic cleavage activity" evidence="12">
    <location>
        <position position="259"/>
    </location>
</feature>
<keyword evidence="9 12" id="KW-0456">Lyase</keyword>
<evidence type="ECO:0000256" key="4">
    <source>
        <dbReference type="ARBA" id="ARBA00022793"/>
    </source>
</evidence>
<comment type="pathway">
    <text evidence="12">Phospholipid metabolism; phosphatidylethanolamine biosynthesis; phosphatidylethanolamine from CDP-diacylglycerol: step 2/2.</text>
</comment>
<dbReference type="PATRIC" id="fig|66969.6.peg.2373"/>
<dbReference type="InterPro" id="IPR033178">
    <property type="entry name" value="PSD_type1_pro"/>
</dbReference>
<keyword evidence="5 12" id="KW-0443">Lipid metabolism</keyword>
<keyword evidence="11 12" id="KW-0670">Pyruvate</keyword>
<evidence type="ECO:0000256" key="1">
    <source>
        <dbReference type="ARBA" id="ARBA00005189"/>
    </source>
</evidence>
<evidence type="ECO:0000256" key="6">
    <source>
        <dbReference type="ARBA" id="ARBA00023136"/>
    </source>
</evidence>
<evidence type="ECO:0000313" key="14">
    <source>
        <dbReference type="EMBL" id="KTD76461.1"/>
    </source>
</evidence>
<keyword evidence="15" id="KW-1185">Reference proteome</keyword>
<protein>
    <recommendedName>
        <fullName evidence="12">Phosphatidylserine decarboxylase proenzyme</fullName>
        <ecNumber evidence="12">4.1.1.65</ecNumber>
    </recommendedName>
    <component>
        <recommendedName>
            <fullName evidence="12">Phosphatidylserine decarboxylase alpha chain</fullName>
        </recommendedName>
    </component>
    <component>
        <recommendedName>
            <fullName evidence="12">Phosphatidylserine decarboxylase beta chain</fullName>
        </recommendedName>
    </component>
</protein>
<name>A0A0W1A524_9GAMM</name>
<feature type="modified residue" description="Pyruvic acid (Ser); by autocatalysis" evidence="12">
    <location>
        <position position="259"/>
    </location>
</feature>
<dbReference type="InterPro" id="IPR003817">
    <property type="entry name" value="PS_Dcarbxylase"/>
</dbReference>
<comment type="catalytic activity">
    <reaction evidence="12">
        <text>a 1,2-diacyl-sn-glycero-3-phospho-L-serine + H(+) = a 1,2-diacyl-sn-glycero-3-phosphoethanolamine + CO2</text>
        <dbReference type="Rhea" id="RHEA:20828"/>
        <dbReference type="ChEBI" id="CHEBI:15378"/>
        <dbReference type="ChEBI" id="CHEBI:16526"/>
        <dbReference type="ChEBI" id="CHEBI:57262"/>
        <dbReference type="ChEBI" id="CHEBI:64612"/>
        <dbReference type="EC" id="4.1.1.65"/>
    </reaction>
</comment>
<keyword evidence="4 12" id="KW-0210">Decarboxylase</keyword>
<gene>
    <name evidence="12 14" type="primary">psd</name>
    <name evidence="14" type="ORF">Lwal_2183</name>
</gene>
<dbReference type="UniPathway" id="UPA00558">
    <property type="reaction ID" value="UER00616"/>
</dbReference>
<dbReference type="GO" id="GO:0004609">
    <property type="term" value="F:phosphatidylserine decarboxylase activity"/>
    <property type="evidence" value="ECO:0007669"/>
    <property type="project" value="UniProtKB-UniRule"/>
</dbReference>
<keyword evidence="8 12" id="KW-0594">Phospholipid biosynthesis</keyword>
<dbReference type="Proteomes" id="UP000054729">
    <property type="component" value="Unassembled WGS sequence"/>
</dbReference>
<dbReference type="PANTHER" id="PTHR10067">
    <property type="entry name" value="PHOSPHATIDYLSERINE DECARBOXYLASE"/>
    <property type="match status" value="1"/>
</dbReference>
<dbReference type="HAMAP" id="MF_00662">
    <property type="entry name" value="PS_decarb_PSD_B_type1"/>
    <property type="match status" value="1"/>
</dbReference>
<evidence type="ECO:0000256" key="5">
    <source>
        <dbReference type="ARBA" id="ARBA00023098"/>
    </source>
</evidence>
<comment type="similarity">
    <text evidence="12">Belongs to the phosphatidylserine decarboxylase family. PSD-B subfamily. Prokaryotic type I sub-subfamily.</text>
</comment>
<accession>A0A0W1A524</accession>
<feature type="region of interest" description="Disordered" evidence="13">
    <location>
        <begin position="293"/>
        <end position="325"/>
    </location>
</feature>
<evidence type="ECO:0000256" key="8">
    <source>
        <dbReference type="ARBA" id="ARBA00023209"/>
    </source>
</evidence>
<feature type="site" description="Cleavage (non-hydrolytic); by autocatalysis" evidence="12">
    <location>
        <begin position="258"/>
        <end position="259"/>
    </location>
</feature>
<dbReference type="Pfam" id="PF02666">
    <property type="entry name" value="PS_Dcarbxylase"/>
    <property type="match status" value="1"/>
</dbReference>
<reference evidence="14 15" key="1">
    <citation type="submission" date="2015-11" db="EMBL/GenBank/DDBJ databases">
        <title>Genomic analysis of 38 Legionella species identifies large and diverse effector repertoires.</title>
        <authorList>
            <person name="Burstein D."/>
            <person name="Amaro F."/>
            <person name="Zusman T."/>
            <person name="Lifshitz Z."/>
            <person name="Cohen O."/>
            <person name="Gilbert J.A."/>
            <person name="Pupko T."/>
            <person name="Shuman H.A."/>
            <person name="Segal G."/>
        </authorList>
    </citation>
    <scope>NUCLEOTIDE SEQUENCE [LARGE SCALE GENOMIC DNA]</scope>
    <source>
        <strain evidence="14 15">ATCC 51914</strain>
    </source>
</reference>
<comment type="cofactor">
    <cofactor evidence="12">
        <name>pyruvate</name>
        <dbReference type="ChEBI" id="CHEBI:15361"/>
    </cofactor>
    <text evidence="12">Binds 1 pyruvoyl group covalently per subunit.</text>
</comment>
<dbReference type="InterPro" id="IPR033177">
    <property type="entry name" value="PSD-B"/>
</dbReference>
<organism evidence="14 15">
    <name type="scientific">Legionella waltersii</name>
    <dbReference type="NCBI Taxonomy" id="66969"/>
    <lineage>
        <taxon>Bacteria</taxon>
        <taxon>Pseudomonadati</taxon>
        <taxon>Pseudomonadota</taxon>
        <taxon>Gammaproteobacteria</taxon>
        <taxon>Legionellales</taxon>
        <taxon>Legionellaceae</taxon>
        <taxon>Legionella</taxon>
    </lineage>
</organism>
<feature type="compositionally biased region" description="Polar residues" evidence="13">
    <location>
        <begin position="316"/>
        <end position="325"/>
    </location>
</feature>
<dbReference type="STRING" id="66969.Lwal_2183"/>
<feature type="active site" description="Charge relay system; for autoendoproteolytic cleavage activity" evidence="12">
    <location>
        <position position="156"/>
    </location>
</feature>
<dbReference type="AlphaFoldDB" id="A0A0W1A524"/>
<sequence>MVFLFIEQQGMSSDFIKTFPQYLLPKQLLTMIAGCLAKVKQEKFKNYIIEQFINTYGVNMKEALIENPKEFACFNDFFIRHLKPESRPLADADIVCPVDGCVSEIGSIQEGQLMQAKGKYYSVKELLVCDESTAKQFVNGKFATLYLSPKDYHRVHMPVDAELLSMSYVPGALFSVQPSTARVIPKLFARNERLVIHFQTHLGPMVMVMVGATIVGAIGTSWGGDVNRSHQSKQVVYPKDFKHRLLSQGEEMGYFKLGSTVVLLFAEGDNVQWSADFIAGRSIRMGENMGVSMGLNGTEKRTRTSTELPPLAPEASVSTNSTTSA</sequence>
<comment type="PTM">
    <text evidence="12">Is synthesized initially as an inactive proenzyme. Formation of the active enzyme involves a self-maturation process in which the active site pyruvoyl group is generated from an internal serine residue via an autocatalytic post-translational modification. Two non-identical subunits are generated from the proenzyme in this reaction, and the pyruvate is formed at the N-terminus of the alpha chain, which is derived from the carboxyl end of the proenzyme. The autoendoproteolytic cleavage occurs by a canonical serine protease mechanism, in which the side chain hydroxyl group of the serine supplies its oxygen atom to form the C-terminus of the beta chain, while the remainder of the serine residue undergoes an oxidative deamination to produce ammonia and the pyruvoyl prosthetic group on the alpha chain. During this reaction, the Ser that is part of the protease active site of the proenzyme becomes the pyruvoyl prosthetic group, which constitutes an essential element of the active site of the mature decarboxylase.</text>
</comment>
<dbReference type="GO" id="GO:0005886">
    <property type="term" value="C:plasma membrane"/>
    <property type="evidence" value="ECO:0007669"/>
    <property type="project" value="UniProtKB-SubCell"/>
</dbReference>
<comment type="caution">
    <text evidence="14">The sequence shown here is derived from an EMBL/GenBank/DDBJ whole genome shotgun (WGS) entry which is preliminary data.</text>
</comment>
<dbReference type="EC" id="4.1.1.65" evidence="12"/>
<comment type="function">
    <text evidence="12">Catalyzes the formation of phosphatidylethanolamine (PtdEtn) from phosphatidylserine (PtdSer).</text>
</comment>
<dbReference type="GO" id="GO:0006646">
    <property type="term" value="P:phosphatidylethanolamine biosynthetic process"/>
    <property type="evidence" value="ECO:0007669"/>
    <property type="project" value="UniProtKB-UniRule"/>
</dbReference>
<evidence type="ECO:0000256" key="7">
    <source>
        <dbReference type="ARBA" id="ARBA00023145"/>
    </source>
</evidence>
<dbReference type="PANTHER" id="PTHR10067:SF6">
    <property type="entry name" value="PHOSPHATIDYLSERINE DECARBOXYLASE PROENZYME, MITOCHONDRIAL"/>
    <property type="match status" value="1"/>
</dbReference>
<dbReference type="NCBIfam" id="TIGR00163">
    <property type="entry name" value="PS_decarb"/>
    <property type="match status" value="1"/>
</dbReference>
<keyword evidence="7 12" id="KW-0865">Zymogen</keyword>